<comment type="caution">
    <text evidence="2">The sequence shown here is derived from an EMBL/GenBank/DDBJ whole genome shotgun (WGS) entry which is preliminary data.</text>
</comment>
<feature type="compositionally biased region" description="Basic and acidic residues" evidence="1">
    <location>
        <begin position="337"/>
        <end position="353"/>
    </location>
</feature>
<keyword evidence="3" id="KW-1185">Reference proteome</keyword>
<feature type="region of interest" description="Disordered" evidence="1">
    <location>
        <begin position="337"/>
        <end position="363"/>
    </location>
</feature>
<name>A0ABR3FCW2_9AGAR</name>
<reference evidence="2 3" key="1">
    <citation type="submission" date="2024-02" db="EMBL/GenBank/DDBJ databases">
        <title>A draft genome for the cacao thread blight pathogen Marasmius crinis-equi.</title>
        <authorList>
            <person name="Cohen S.P."/>
            <person name="Baruah I.K."/>
            <person name="Amoako-Attah I."/>
            <person name="Bukari Y."/>
            <person name="Meinhardt L.W."/>
            <person name="Bailey B.A."/>
        </authorList>
    </citation>
    <scope>NUCLEOTIDE SEQUENCE [LARGE SCALE GENOMIC DNA]</scope>
    <source>
        <strain evidence="2 3">GH-76</strain>
    </source>
</reference>
<protein>
    <submittedName>
        <fullName evidence="2">Uncharacterized protein</fullName>
    </submittedName>
</protein>
<evidence type="ECO:0000256" key="1">
    <source>
        <dbReference type="SAM" id="MobiDB-lite"/>
    </source>
</evidence>
<sequence>MTTPTTPQDRKKVAKKNSINSTTRARRTHVGNIEYIKAWFKKLPGVNKFRVNHEITKKNEARKEKDIKYIQGHESRPASPQQSLYTVISEDCEDFIESKDKLEKVKPYMEEGLYRELTKRRKERNGGMEDTENGLMYAPKMVEVEESSSDAIEVPFHPIFVQAINYHAKKAACLGFFLPKNLELINGNSATIKWDKVPGSSKDNKTRVWELKHIYEILKIDPEDDYEGLKGYANFTLAMTNLVRFELARGPDGSDSLYASWMLKHKNFFEQQPEVQELYDQWKPIELDLRRKRFLKGVAFSQVTYLLAWSEVKTTARSMKQMEDQIEKCMAPLREAREQNKRKEREGNGDRSNHAKRPFQGGNAGGSSDLRCFGCGGRGHTACRHNSSSHPALLWAVLKDGNLHHPTNGKLLCMRFNARGLSKSDKDGKCLDCKSEHLCSFCGKADHHGAVCPKLPKDRSEMA</sequence>
<evidence type="ECO:0000313" key="2">
    <source>
        <dbReference type="EMBL" id="KAL0573144.1"/>
    </source>
</evidence>
<evidence type="ECO:0000313" key="3">
    <source>
        <dbReference type="Proteomes" id="UP001465976"/>
    </source>
</evidence>
<dbReference type="Proteomes" id="UP001465976">
    <property type="component" value="Unassembled WGS sequence"/>
</dbReference>
<gene>
    <name evidence="2" type="ORF">V5O48_008820</name>
</gene>
<feature type="region of interest" description="Disordered" evidence="1">
    <location>
        <begin position="1"/>
        <end position="25"/>
    </location>
</feature>
<proteinExistence type="predicted"/>
<accession>A0ABR3FCW2</accession>
<organism evidence="2 3">
    <name type="scientific">Marasmius crinis-equi</name>
    <dbReference type="NCBI Taxonomy" id="585013"/>
    <lineage>
        <taxon>Eukaryota</taxon>
        <taxon>Fungi</taxon>
        <taxon>Dikarya</taxon>
        <taxon>Basidiomycota</taxon>
        <taxon>Agaricomycotina</taxon>
        <taxon>Agaricomycetes</taxon>
        <taxon>Agaricomycetidae</taxon>
        <taxon>Agaricales</taxon>
        <taxon>Marasmiineae</taxon>
        <taxon>Marasmiaceae</taxon>
        <taxon>Marasmius</taxon>
    </lineage>
</organism>
<dbReference type="EMBL" id="JBAHYK010000538">
    <property type="protein sequence ID" value="KAL0573144.1"/>
    <property type="molecule type" value="Genomic_DNA"/>
</dbReference>